<feature type="region of interest" description="Disordered" evidence="5">
    <location>
        <begin position="455"/>
        <end position="488"/>
    </location>
</feature>
<name>A0AAW0PZE8_9GOBI</name>
<evidence type="ECO:0008006" key="8">
    <source>
        <dbReference type="Google" id="ProtNLM"/>
    </source>
</evidence>
<accession>A0AAW0PZE8</accession>
<keyword evidence="4" id="KW-0175">Coiled coil</keyword>
<dbReference type="InterPro" id="IPR033690">
    <property type="entry name" value="Adenylat_kinase_CS"/>
</dbReference>
<dbReference type="Proteomes" id="UP001460270">
    <property type="component" value="Unassembled WGS sequence"/>
</dbReference>
<dbReference type="GO" id="GO:0006139">
    <property type="term" value="P:nucleobase-containing compound metabolic process"/>
    <property type="evidence" value="ECO:0007669"/>
    <property type="project" value="InterPro"/>
</dbReference>
<dbReference type="PANTHER" id="PTHR23359">
    <property type="entry name" value="NUCLEOTIDE KINASE"/>
    <property type="match status" value="1"/>
</dbReference>
<dbReference type="Gene3D" id="3.40.50.300">
    <property type="entry name" value="P-loop containing nucleotide triphosphate hydrolases"/>
    <property type="match status" value="2"/>
</dbReference>
<keyword evidence="3" id="KW-0418">Kinase</keyword>
<feature type="compositionally biased region" description="Basic and acidic residues" evidence="5">
    <location>
        <begin position="581"/>
        <end position="592"/>
    </location>
</feature>
<dbReference type="HAMAP" id="MF_00235">
    <property type="entry name" value="Adenylate_kinase_Adk"/>
    <property type="match status" value="1"/>
</dbReference>
<feature type="compositionally biased region" description="Polar residues" evidence="5">
    <location>
        <begin position="569"/>
        <end position="580"/>
    </location>
</feature>
<dbReference type="PRINTS" id="PR00094">
    <property type="entry name" value="ADENYLTKNASE"/>
</dbReference>
<gene>
    <name evidence="6" type="ORF">WMY93_000609</name>
</gene>
<protein>
    <recommendedName>
        <fullName evidence="8">Nucleoside-diphosphate kinase</fullName>
    </recommendedName>
</protein>
<proteinExistence type="inferred from homology"/>
<comment type="caution">
    <text evidence="6">The sequence shown here is derived from an EMBL/GenBank/DDBJ whole genome shotgun (WGS) entry which is preliminary data.</text>
</comment>
<evidence type="ECO:0000256" key="4">
    <source>
        <dbReference type="SAM" id="Coils"/>
    </source>
</evidence>
<dbReference type="AlphaFoldDB" id="A0AAW0PZE8"/>
<evidence type="ECO:0000256" key="5">
    <source>
        <dbReference type="SAM" id="MobiDB-lite"/>
    </source>
</evidence>
<evidence type="ECO:0000256" key="2">
    <source>
        <dbReference type="ARBA" id="ARBA00022741"/>
    </source>
</evidence>
<evidence type="ECO:0000313" key="6">
    <source>
        <dbReference type="EMBL" id="KAK7944881.1"/>
    </source>
</evidence>
<sequence>MNTNDAKEYLARREIPQLFESLLTGLMFYRPDDPIEYLESCLKKVRELGGTEKKRDAGKPKLPVQTLRPAASHKPVFHRERLRLVETAELIEEYEVFDPSRPRPKVILVIGGPGSGKGTQSLKIAERYGFQYVSVGELLRKKMIHNATSNRKWSLIAKIITNGELAPQETTITEIKQKIMKIPEASGIVIDGFPRDVGQALSFEDQICTPDLVVFLSCTNHHLKQRLQKRAEQQGRPDDNPKPSTDERGLIVTLDADRDEDEVFCDISQTLDNKLFVSSEPAAGPSELDLSLLGESSSSVDMGCKYDQMEEEEDETCYAEGCTDSYCTEQKKPKVVFLMGGPGSGKSLQSERLEERFGVRRLNVGDLLCNELQSHSSRGRHLRDVLERGEPLPQECLLDLLCEAVASSVRMGKSLVISGFPRDVRQAQSYAHKMGEPSLVLLLSCSPETMCQRGLRCGTSRSGTEPESEREREKEREKERERERRSDQFIKESRAVTQHYEDKSLLHTPFFRTLNVNLLRFNYRGTYMAQKMTTRGRTQSDLTSFAKVTTKPKLTAIEKTMEGDANKASEANASLATNTGAEKRQESPKESEATLGGIMSAINGMKTDLSCMKNDFTAKLEGILIAMESIKKDMADCATRVTQAETRISSTEDDVDVLQNKVKCLEKNNKYLEEKVLDLETRSRGSNVRLVNLPEGAEANDVYGFLESWIPEALELGPLRKNLTVEKAHRLGQRNGRTADSAPRTLIMKFLSHRDKEMVMRAARAKQRAKQHILYKDQPVQFYQDVPAEMHKKRREFGEARRQLRQLGLRYGMIPPARLIVTYKDRTYTFNSTEEADLFIQKVQSDNQED</sequence>
<reference evidence="7" key="1">
    <citation type="submission" date="2024-04" db="EMBL/GenBank/DDBJ databases">
        <title>Salinicola lusitanus LLJ914,a marine bacterium isolated from the Okinawa Trough.</title>
        <authorList>
            <person name="Li J."/>
        </authorList>
    </citation>
    <scope>NUCLEOTIDE SEQUENCE [LARGE SCALE GENOMIC DNA]</scope>
</reference>
<dbReference type="InterPro" id="IPR000850">
    <property type="entry name" value="Adenylat/UMP-CMP_kin"/>
</dbReference>
<dbReference type="InterPro" id="IPR027417">
    <property type="entry name" value="P-loop_NTPase"/>
</dbReference>
<feature type="compositionally biased region" description="Basic and acidic residues" evidence="5">
    <location>
        <begin position="467"/>
        <end position="488"/>
    </location>
</feature>
<evidence type="ECO:0000256" key="3">
    <source>
        <dbReference type="ARBA" id="ARBA00022777"/>
    </source>
</evidence>
<dbReference type="GO" id="GO:0019205">
    <property type="term" value="F:nucleobase-containing compound kinase activity"/>
    <property type="evidence" value="ECO:0007669"/>
    <property type="project" value="InterPro"/>
</dbReference>
<evidence type="ECO:0000256" key="1">
    <source>
        <dbReference type="ARBA" id="ARBA00022679"/>
    </source>
</evidence>
<dbReference type="Pfam" id="PF00406">
    <property type="entry name" value="ADK"/>
    <property type="match status" value="2"/>
</dbReference>
<keyword evidence="1" id="KW-0808">Transferase</keyword>
<dbReference type="SUPFAM" id="SSF52540">
    <property type="entry name" value="P-loop containing nucleoside triphosphate hydrolases"/>
    <property type="match status" value="2"/>
</dbReference>
<keyword evidence="2" id="KW-0547">Nucleotide-binding</keyword>
<dbReference type="PROSITE" id="PS00113">
    <property type="entry name" value="ADENYLATE_KINASE"/>
    <property type="match status" value="1"/>
</dbReference>
<evidence type="ECO:0000313" key="7">
    <source>
        <dbReference type="Proteomes" id="UP001460270"/>
    </source>
</evidence>
<dbReference type="GO" id="GO:0005524">
    <property type="term" value="F:ATP binding"/>
    <property type="evidence" value="ECO:0007669"/>
    <property type="project" value="InterPro"/>
</dbReference>
<feature type="compositionally biased region" description="Basic and acidic residues" evidence="5">
    <location>
        <begin position="229"/>
        <end position="249"/>
    </location>
</feature>
<organism evidence="6 7">
    <name type="scientific">Mugilogobius chulae</name>
    <name type="common">yellowstripe goby</name>
    <dbReference type="NCBI Taxonomy" id="88201"/>
    <lineage>
        <taxon>Eukaryota</taxon>
        <taxon>Metazoa</taxon>
        <taxon>Chordata</taxon>
        <taxon>Craniata</taxon>
        <taxon>Vertebrata</taxon>
        <taxon>Euteleostomi</taxon>
        <taxon>Actinopterygii</taxon>
        <taxon>Neopterygii</taxon>
        <taxon>Teleostei</taxon>
        <taxon>Neoteleostei</taxon>
        <taxon>Acanthomorphata</taxon>
        <taxon>Gobiaria</taxon>
        <taxon>Gobiiformes</taxon>
        <taxon>Gobioidei</taxon>
        <taxon>Gobiidae</taxon>
        <taxon>Gobionellinae</taxon>
        <taxon>Mugilogobius</taxon>
    </lineage>
</organism>
<feature type="coiled-coil region" evidence="4">
    <location>
        <begin position="641"/>
        <end position="682"/>
    </location>
</feature>
<dbReference type="CDD" id="cd01428">
    <property type="entry name" value="ADK"/>
    <property type="match status" value="2"/>
</dbReference>
<dbReference type="SUPFAM" id="SSF47391">
    <property type="entry name" value="Dimerization-anchoring domain of cAMP-dependent PK regulatory subunit"/>
    <property type="match status" value="1"/>
</dbReference>
<feature type="region of interest" description="Disordered" evidence="5">
    <location>
        <begin position="227"/>
        <end position="249"/>
    </location>
</feature>
<dbReference type="CDD" id="cd22978">
    <property type="entry name" value="DD_AK5"/>
    <property type="match status" value="1"/>
</dbReference>
<dbReference type="EMBL" id="JBBPFD010000001">
    <property type="protein sequence ID" value="KAK7944881.1"/>
    <property type="molecule type" value="Genomic_DNA"/>
</dbReference>
<dbReference type="Gene3D" id="3.30.70.1820">
    <property type="entry name" value="L1 transposable element, RRM domain"/>
    <property type="match status" value="1"/>
</dbReference>
<feature type="region of interest" description="Disordered" evidence="5">
    <location>
        <begin position="561"/>
        <end position="593"/>
    </location>
</feature>
<dbReference type="Gene3D" id="1.20.5.340">
    <property type="match status" value="1"/>
</dbReference>
<keyword evidence="7" id="KW-1185">Reference proteome</keyword>